<organism evidence="3 4">
    <name type="scientific">Agrilus planipennis</name>
    <name type="common">Emerald ash borer</name>
    <name type="synonym">Agrilus marcopoli</name>
    <dbReference type="NCBI Taxonomy" id="224129"/>
    <lineage>
        <taxon>Eukaryota</taxon>
        <taxon>Metazoa</taxon>
        <taxon>Ecdysozoa</taxon>
        <taxon>Arthropoda</taxon>
        <taxon>Hexapoda</taxon>
        <taxon>Insecta</taxon>
        <taxon>Pterygota</taxon>
        <taxon>Neoptera</taxon>
        <taxon>Endopterygota</taxon>
        <taxon>Coleoptera</taxon>
        <taxon>Polyphaga</taxon>
        <taxon>Elateriformia</taxon>
        <taxon>Buprestoidea</taxon>
        <taxon>Buprestidae</taxon>
        <taxon>Agrilinae</taxon>
        <taxon>Agrilus</taxon>
    </lineage>
</organism>
<keyword evidence="2" id="KW-0732">Signal</keyword>
<proteinExistence type="predicted"/>
<feature type="compositionally biased region" description="Polar residues" evidence="1">
    <location>
        <begin position="370"/>
        <end position="382"/>
    </location>
</feature>
<accession>A0A1W4WP75</accession>
<dbReference type="GeneID" id="108734744"/>
<dbReference type="Proteomes" id="UP000192223">
    <property type="component" value="Unplaced"/>
</dbReference>
<keyword evidence="3" id="KW-1185">Reference proteome</keyword>
<dbReference type="AlphaFoldDB" id="A0A1W4WP75"/>
<feature type="signal peptide" evidence="2">
    <location>
        <begin position="1"/>
        <end position="19"/>
    </location>
</feature>
<dbReference type="RefSeq" id="XP_018321908.1">
    <property type="nucleotide sequence ID" value="XM_018466406.2"/>
</dbReference>
<reference evidence="4" key="1">
    <citation type="submission" date="2025-08" db="UniProtKB">
        <authorList>
            <consortium name="RefSeq"/>
        </authorList>
    </citation>
    <scope>IDENTIFICATION</scope>
    <source>
        <tissue evidence="4">Entire body</tissue>
    </source>
</reference>
<sequence>MKVALSSIITLVLFQNTVSQQPPLNDFDVDHSATLSSQELDYINEYIEETGRKKRFVSQAVSSAALGSATAGSRHITNSIGKLIGGASRSISSFSDHSGSGGDSGGHHYGPPPEHHDSSGKLKEAWEIKKIILSSLLQAAKAVNGGLLAIGGKLIKGSGYLIEAKGRFLASKGDVVSDLGKKIVYAAKTQPSSWSSSDHSIEIPVSHHTSSGPGGNYGPPPSHFPSAPSSGYGPPPPSSYHAAEESYEHLPEGIEAGLLILKKVQKNAKTPTAIDAGTSGIPPFKYLPLETDPSAPIPNYPPLTNDPLHSSETLNNGDSLNLNLSPPTTITNGLNAGLGAYVSPPSLLEYYKNVQDIEIGTQKDLGDFNNPFQDQTYSTSEDVPSLHSSSSSSNDFLATNPFTTDFSSDSSSSNFLSTFSESNSIGTNDISDIKDHTFPPKFPPSLSDMKRPKSKFRFYGSGGGKNRGRNVRVAQISINLADNAPQNHPKYRNVSVRFNRGKRPISVSKSVAYKIGPNGPTRID</sequence>
<evidence type="ECO:0000313" key="4">
    <source>
        <dbReference type="RefSeq" id="XP_018321908.1"/>
    </source>
</evidence>
<name>A0A1W4WP75_AGRPL</name>
<feature type="compositionally biased region" description="Gly residues" evidence="1">
    <location>
        <begin position="99"/>
        <end position="108"/>
    </location>
</feature>
<gene>
    <name evidence="4" type="primary">LOC108734744</name>
</gene>
<evidence type="ECO:0000256" key="1">
    <source>
        <dbReference type="SAM" id="MobiDB-lite"/>
    </source>
</evidence>
<feature type="region of interest" description="Disordered" evidence="1">
    <location>
        <begin position="192"/>
        <end position="246"/>
    </location>
</feature>
<feature type="region of interest" description="Disordered" evidence="1">
    <location>
        <begin position="91"/>
        <end position="121"/>
    </location>
</feature>
<protein>
    <submittedName>
        <fullName evidence="4">Uncharacterized protein LOC108734744 isoform X1</fullName>
    </submittedName>
</protein>
<dbReference type="OrthoDB" id="8195535at2759"/>
<dbReference type="STRING" id="224129.A0A1W4WP75"/>
<dbReference type="InParanoid" id="A0A1W4WP75"/>
<evidence type="ECO:0000256" key="2">
    <source>
        <dbReference type="SAM" id="SignalP"/>
    </source>
</evidence>
<feature type="chain" id="PRO_5010720871" evidence="2">
    <location>
        <begin position="20"/>
        <end position="524"/>
    </location>
</feature>
<feature type="region of interest" description="Disordered" evidence="1">
    <location>
        <begin position="365"/>
        <end position="393"/>
    </location>
</feature>
<dbReference type="KEGG" id="apln:108734744"/>
<evidence type="ECO:0000313" key="3">
    <source>
        <dbReference type="Proteomes" id="UP000192223"/>
    </source>
</evidence>